<evidence type="ECO:0000313" key="5">
    <source>
        <dbReference type="Proteomes" id="UP001500689"/>
    </source>
</evidence>
<dbReference type="InterPro" id="IPR016181">
    <property type="entry name" value="Acyl_CoA_acyltransferase"/>
</dbReference>
<evidence type="ECO:0000256" key="2">
    <source>
        <dbReference type="ARBA" id="ARBA00023315"/>
    </source>
</evidence>
<dbReference type="InterPro" id="IPR050832">
    <property type="entry name" value="Bact_Acetyltransf"/>
</dbReference>
<keyword evidence="1" id="KW-0808">Transferase</keyword>
<dbReference type="EMBL" id="BAAAZN010000001">
    <property type="protein sequence ID" value="GAA3523839.1"/>
    <property type="molecule type" value="Genomic_DNA"/>
</dbReference>
<accession>A0ABP6UZG9</accession>
<evidence type="ECO:0000259" key="3">
    <source>
        <dbReference type="PROSITE" id="PS51186"/>
    </source>
</evidence>
<comment type="caution">
    <text evidence="4">The sequence shown here is derived from an EMBL/GenBank/DDBJ whole genome shotgun (WGS) entry which is preliminary data.</text>
</comment>
<dbReference type="Gene3D" id="3.40.630.30">
    <property type="match status" value="1"/>
</dbReference>
<evidence type="ECO:0000313" key="4">
    <source>
        <dbReference type="EMBL" id="GAA3523839.1"/>
    </source>
</evidence>
<evidence type="ECO:0000256" key="1">
    <source>
        <dbReference type="ARBA" id="ARBA00022679"/>
    </source>
</evidence>
<name>A0ABP6UZG9_9PSEU</name>
<keyword evidence="5" id="KW-1185">Reference proteome</keyword>
<dbReference type="Proteomes" id="UP001500689">
    <property type="component" value="Unassembled WGS sequence"/>
</dbReference>
<proteinExistence type="predicted"/>
<organism evidence="4 5">
    <name type="scientific">Amycolatopsis ultiminotia</name>
    <dbReference type="NCBI Taxonomy" id="543629"/>
    <lineage>
        <taxon>Bacteria</taxon>
        <taxon>Bacillati</taxon>
        <taxon>Actinomycetota</taxon>
        <taxon>Actinomycetes</taxon>
        <taxon>Pseudonocardiales</taxon>
        <taxon>Pseudonocardiaceae</taxon>
        <taxon>Amycolatopsis</taxon>
    </lineage>
</organism>
<dbReference type="Pfam" id="PF13508">
    <property type="entry name" value="Acetyltransf_7"/>
    <property type="match status" value="1"/>
</dbReference>
<dbReference type="PANTHER" id="PTHR43877">
    <property type="entry name" value="AMINOALKYLPHOSPHONATE N-ACETYLTRANSFERASE-RELATED-RELATED"/>
    <property type="match status" value="1"/>
</dbReference>
<dbReference type="CDD" id="cd04301">
    <property type="entry name" value="NAT_SF"/>
    <property type="match status" value="1"/>
</dbReference>
<dbReference type="PANTHER" id="PTHR43877:SF2">
    <property type="entry name" value="AMINOALKYLPHOSPHONATE N-ACETYLTRANSFERASE-RELATED"/>
    <property type="match status" value="1"/>
</dbReference>
<dbReference type="PROSITE" id="PS51186">
    <property type="entry name" value="GNAT"/>
    <property type="match status" value="1"/>
</dbReference>
<feature type="domain" description="N-acetyltransferase" evidence="3">
    <location>
        <begin position="6"/>
        <end position="174"/>
    </location>
</feature>
<dbReference type="InterPro" id="IPR000182">
    <property type="entry name" value="GNAT_dom"/>
</dbReference>
<gene>
    <name evidence="4" type="ORF">GCM10022222_02570</name>
</gene>
<reference evidence="5" key="1">
    <citation type="journal article" date="2019" name="Int. J. Syst. Evol. Microbiol.">
        <title>The Global Catalogue of Microorganisms (GCM) 10K type strain sequencing project: providing services to taxonomists for standard genome sequencing and annotation.</title>
        <authorList>
            <consortium name="The Broad Institute Genomics Platform"/>
            <consortium name="The Broad Institute Genome Sequencing Center for Infectious Disease"/>
            <person name="Wu L."/>
            <person name="Ma J."/>
        </authorList>
    </citation>
    <scope>NUCLEOTIDE SEQUENCE [LARGE SCALE GENOMIC DNA]</scope>
    <source>
        <strain evidence="5">JCM 16898</strain>
    </source>
</reference>
<protein>
    <submittedName>
        <fullName evidence="4">GNAT family N-acetyltransferase</fullName>
    </submittedName>
</protein>
<dbReference type="SUPFAM" id="SSF55729">
    <property type="entry name" value="Acyl-CoA N-acyltransferases (Nat)"/>
    <property type="match status" value="1"/>
</dbReference>
<sequence>MPVPEITLLPSSAAEDAALVATVTELVNSVYARAEEGLWAGPLERTTTTEVAGLVAAGEIVVARLDGRVVGCVRVRRLADDTGEFGMLAASAQVRGAGLGRALVRFAEERARTAGHRRMQLELLVPRRGTHPMKEFLAGWYQRLGYRVVRTSTLEAAFPRLAGRSAVPCEFLIYHKDLAPA</sequence>
<dbReference type="RefSeq" id="WP_344854351.1">
    <property type="nucleotide sequence ID" value="NZ_BAAAZN010000001.1"/>
</dbReference>
<keyword evidence="2" id="KW-0012">Acyltransferase</keyword>